<dbReference type="InterPro" id="IPR005227">
    <property type="entry name" value="YqgF"/>
</dbReference>
<keyword evidence="3 5" id="KW-0540">Nuclease</keyword>
<keyword evidence="1 5" id="KW-0963">Cytoplasm</keyword>
<comment type="caution">
    <text evidence="7">The sequence shown here is derived from an EMBL/GenBank/DDBJ whole genome shotgun (WGS) entry which is preliminary data.</text>
</comment>
<dbReference type="GO" id="GO:0004518">
    <property type="term" value="F:nuclease activity"/>
    <property type="evidence" value="ECO:0007669"/>
    <property type="project" value="UniProtKB-KW"/>
</dbReference>
<evidence type="ECO:0000313" key="7">
    <source>
        <dbReference type="EMBL" id="MBF2734920.1"/>
    </source>
</evidence>
<protein>
    <recommendedName>
        <fullName evidence="5">Putative pre-16S rRNA nuclease</fullName>
        <ecNumber evidence="5">3.1.-.-</ecNumber>
    </recommendedName>
</protein>
<dbReference type="HAMAP" id="MF_00651">
    <property type="entry name" value="Nuclease_YqgF"/>
    <property type="match status" value="1"/>
</dbReference>
<dbReference type="EMBL" id="JADHEI010000028">
    <property type="protein sequence ID" value="MBF2734920.1"/>
    <property type="molecule type" value="Genomic_DNA"/>
</dbReference>
<dbReference type="EC" id="3.1.-.-" evidence="5"/>
<dbReference type="Pfam" id="PF03652">
    <property type="entry name" value="RuvX"/>
    <property type="match status" value="1"/>
</dbReference>
<evidence type="ECO:0000259" key="6">
    <source>
        <dbReference type="SMART" id="SM00732"/>
    </source>
</evidence>
<keyword evidence="8" id="KW-1185">Reference proteome</keyword>
<dbReference type="AlphaFoldDB" id="A0A930Y129"/>
<dbReference type="InterPro" id="IPR012337">
    <property type="entry name" value="RNaseH-like_sf"/>
</dbReference>
<dbReference type="Gene3D" id="3.30.420.140">
    <property type="entry name" value="YqgF/RNase H-like domain"/>
    <property type="match status" value="1"/>
</dbReference>
<evidence type="ECO:0000256" key="1">
    <source>
        <dbReference type="ARBA" id="ARBA00022490"/>
    </source>
</evidence>
<comment type="subcellular location">
    <subcellularLocation>
        <location evidence="5">Cytoplasm</location>
    </subcellularLocation>
</comment>
<gene>
    <name evidence="7" type="primary">ruvX</name>
    <name evidence="7" type="ORF">ISN26_02350</name>
</gene>
<accession>A0A930Y129</accession>
<evidence type="ECO:0000313" key="8">
    <source>
        <dbReference type="Proteomes" id="UP000604381"/>
    </source>
</evidence>
<dbReference type="InterPro" id="IPR006641">
    <property type="entry name" value="YqgF/RNaseH-like_dom"/>
</dbReference>
<keyword evidence="2 5" id="KW-0690">Ribosome biogenesis</keyword>
<reference evidence="7" key="1">
    <citation type="submission" date="2020-10" db="EMBL/GenBank/DDBJ databases">
        <title>An improved Amphimedon queenslandica hologenome assembly reveals how three proteobacterial symbionts can extend the metabolic phenotypic of their marine sponge host.</title>
        <authorList>
            <person name="Degnan B."/>
            <person name="Degnan S."/>
            <person name="Xiang X."/>
        </authorList>
    </citation>
    <scope>NUCLEOTIDE SEQUENCE</scope>
    <source>
        <strain evidence="7">AqS2</strain>
    </source>
</reference>
<proteinExistence type="inferred from homology"/>
<name>A0A930Y129_9GAMM</name>
<evidence type="ECO:0000256" key="3">
    <source>
        <dbReference type="ARBA" id="ARBA00022722"/>
    </source>
</evidence>
<dbReference type="CDD" id="cd16964">
    <property type="entry name" value="YqgF"/>
    <property type="match status" value="1"/>
</dbReference>
<evidence type="ECO:0000256" key="4">
    <source>
        <dbReference type="ARBA" id="ARBA00022801"/>
    </source>
</evidence>
<sequence length="141" mass="15227">MSVVQGLFFALDPGTKKTGVAIGNTITNMATALEPVDGNAAEQLTRLADLYRVWKPQLAVIGQPAGDGTAKKARARSDELAEELRRKLKIPVEFIDEAYSTQAARAERALSGQRRASGIDSHAARLLAEAWLADLLRREAA</sequence>
<comment type="similarity">
    <text evidence="5">Belongs to the YqgF HJR family.</text>
</comment>
<dbReference type="GO" id="GO:0005737">
    <property type="term" value="C:cytoplasm"/>
    <property type="evidence" value="ECO:0007669"/>
    <property type="project" value="UniProtKB-SubCell"/>
</dbReference>
<dbReference type="SUPFAM" id="SSF53098">
    <property type="entry name" value="Ribonuclease H-like"/>
    <property type="match status" value="1"/>
</dbReference>
<evidence type="ECO:0000256" key="2">
    <source>
        <dbReference type="ARBA" id="ARBA00022517"/>
    </source>
</evidence>
<dbReference type="InterPro" id="IPR037027">
    <property type="entry name" value="YqgF/RNaseH-like_dom_sf"/>
</dbReference>
<comment type="function">
    <text evidence="5">Could be a nuclease involved in processing of the 5'-end of pre-16S rRNA.</text>
</comment>
<dbReference type="NCBIfam" id="TIGR00250">
    <property type="entry name" value="RNAse_H_YqgF"/>
    <property type="match status" value="1"/>
</dbReference>
<dbReference type="Proteomes" id="UP000604381">
    <property type="component" value="Unassembled WGS sequence"/>
</dbReference>
<keyword evidence="4 5" id="KW-0378">Hydrolase</keyword>
<dbReference type="GO" id="GO:0016788">
    <property type="term" value="F:hydrolase activity, acting on ester bonds"/>
    <property type="evidence" value="ECO:0007669"/>
    <property type="project" value="UniProtKB-UniRule"/>
</dbReference>
<organism evidence="7 8">
    <name type="scientific">Candidatus Amphirhobacter heronislandensis</name>
    <dbReference type="NCBI Taxonomy" id="1732024"/>
    <lineage>
        <taxon>Bacteria</taxon>
        <taxon>Pseudomonadati</taxon>
        <taxon>Pseudomonadota</taxon>
        <taxon>Gammaproteobacteria</taxon>
        <taxon>Candidatus Tethybacterales</taxon>
        <taxon>Candidatus Tethybacteraceae</taxon>
        <taxon>Candidatus Amphirhobacter</taxon>
    </lineage>
</organism>
<dbReference type="GO" id="GO:0000967">
    <property type="term" value="P:rRNA 5'-end processing"/>
    <property type="evidence" value="ECO:0007669"/>
    <property type="project" value="UniProtKB-UniRule"/>
</dbReference>
<feature type="domain" description="YqgF/RNase H-like" evidence="6">
    <location>
        <begin position="6"/>
        <end position="104"/>
    </location>
</feature>
<evidence type="ECO:0000256" key="5">
    <source>
        <dbReference type="HAMAP-Rule" id="MF_00651"/>
    </source>
</evidence>
<dbReference type="SMART" id="SM00732">
    <property type="entry name" value="YqgFc"/>
    <property type="match status" value="1"/>
</dbReference>